<protein>
    <submittedName>
        <fullName evidence="2">Uncharacterized protein</fullName>
    </submittedName>
</protein>
<feature type="compositionally biased region" description="Polar residues" evidence="1">
    <location>
        <begin position="951"/>
        <end position="960"/>
    </location>
</feature>
<evidence type="ECO:0000313" key="2">
    <source>
        <dbReference type="EMBL" id="KAG2496985.1"/>
    </source>
</evidence>
<feature type="compositionally biased region" description="Polar residues" evidence="1">
    <location>
        <begin position="984"/>
        <end position="1003"/>
    </location>
</feature>
<dbReference type="Pfam" id="PF00612">
    <property type="entry name" value="IQ"/>
    <property type="match status" value="1"/>
</dbReference>
<dbReference type="SMART" id="SM00015">
    <property type="entry name" value="IQ"/>
    <property type="match status" value="1"/>
</dbReference>
<gene>
    <name evidence="2" type="ORF">HYH03_004991</name>
</gene>
<name>A0A835YDU9_9CHLO</name>
<organism evidence="2 3">
    <name type="scientific">Edaphochlamys debaryana</name>
    <dbReference type="NCBI Taxonomy" id="47281"/>
    <lineage>
        <taxon>Eukaryota</taxon>
        <taxon>Viridiplantae</taxon>
        <taxon>Chlorophyta</taxon>
        <taxon>core chlorophytes</taxon>
        <taxon>Chlorophyceae</taxon>
        <taxon>CS clade</taxon>
        <taxon>Chlamydomonadales</taxon>
        <taxon>Chlamydomonadales incertae sedis</taxon>
        <taxon>Edaphochlamys</taxon>
    </lineage>
</organism>
<evidence type="ECO:0000256" key="1">
    <source>
        <dbReference type="SAM" id="MobiDB-lite"/>
    </source>
</evidence>
<feature type="region of interest" description="Disordered" evidence="1">
    <location>
        <begin position="1"/>
        <end position="108"/>
    </location>
</feature>
<comment type="caution">
    <text evidence="2">The sequence shown here is derived from an EMBL/GenBank/DDBJ whole genome shotgun (WGS) entry which is preliminary data.</text>
</comment>
<dbReference type="PROSITE" id="PS50096">
    <property type="entry name" value="IQ"/>
    <property type="match status" value="1"/>
</dbReference>
<sequence length="1064" mass="114042">MGLFSRNKPPAQPPPGTPPPAPTPQPLTQQPAAYAAQVAASQLPSANPAAAYAALQPSHVHASPTPQPHMSALTHPPPPGGNPHAPPPPQPMPPAPPSAVLLPDGTPSMQEHTLHQQLFDQYYQYLYSQQMALPENQRWTQQILDEQAQQLAAAAEQQIRYQQMQEYYDRQYQANQQGQGGHPGGPDAAAAAGAIAGAGPLTHPSPGSGVGSIAGRIDSSAWLYEAAQEAAAQGKPLQLEFVAQMQPVMDRPYGINQPPYGQQQPYDGPSAANPYDHIRIPALPDMRNLPPELQDFRDQCATGVRQAVAMITAMEHQLFWERSRRQQAEEDCKVLLAAVHAERGIGDALIGEEERRRMEAGMGKLTLAADELPKASEAATTIQKHIRGRQARKDFETHLRDILRGVDPALDPANMPEAARTQISNVNTTGASRRLGLRTILGEKLGIEQDSGPPVGGAISERQADEAAYFRKQVDRIGQRIASHKDAGEPHPGDRSGDPLLRDVKDLLTGTYPASSAQVIAALVRRCRELQAALLEAVGELQEANLAITGLREANARLSDLSHVRGDLEATRHDNLRLAATVAKLRNVLTAKVAATNADAARENPYVAAWFRKAYADQEWQGVPPTGPGGTARMDGPDEAVETWDDLRSSLPEPILVPRQAVPGYAFKDLLQLKQDMVKSAYRTPPNPLYSSDVPDRSGFNYERDTPMIPMQSAMPMIRESMPTDVFVGVHDDLYRRSPRPSGPGGHTSASYGPRDPGGNLLPSSAANLRPSHPGAQPGAQPMGAYEQLAEQQRRLDEQAAWEAEQGAGSVGDGAANRGRDFNYNRDTPVVPMYSVLPLIREDDYVRRSTSPQRSPGREGEGTSTAGGATPPPSHHQHQHHPGGSSASPSAAASQAGAYPGYPGQQQQGGYGGGPMGPGQQYGYSPTPSQGGQAQGQGQGQGYPPPHQVYSPRQQQTQAAYHNYPNQPPNQQPPGPWTPGQPLVQPSQPSGSGYNQPQQQPNAQEVMLAAAVMTAPYNGAAGGQYGSTPPQPQQYNANINTASYGGNYAGARPVPGTQTPRSGY</sequence>
<feature type="region of interest" description="Disordered" evidence="1">
    <location>
        <begin position="734"/>
        <end position="828"/>
    </location>
</feature>
<dbReference type="InterPro" id="IPR000048">
    <property type="entry name" value="IQ_motif_EF-hand-BS"/>
</dbReference>
<feature type="compositionally biased region" description="Pro residues" evidence="1">
    <location>
        <begin position="966"/>
        <end position="979"/>
    </location>
</feature>
<feature type="compositionally biased region" description="Low complexity" evidence="1">
    <location>
        <begin position="799"/>
        <end position="808"/>
    </location>
</feature>
<dbReference type="Proteomes" id="UP000612055">
    <property type="component" value="Unassembled WGS sequence"/>
</dbReference>
<feature type="compositionally biased region" description="Gly residues" evidence="1">
    <location>
        <begin position="907"/>
        <end position="917"/>
    </location>
</feature>
<proteinExistence type="predicted"/>
<accession>A0A835YDU9</accession>
<dbReference type="AlphaFoldDB" id="A0A835YDU9"/>
<feature type="compositionally biased region" description="Low complexity" evidence="1">
    <location>
        <begin position="26"/>
        <end position="54"/>
    </location>
</feature>
<feature type="compositionally biased region" description="Pro residues" evidence="1">
    <location>
        <begin position="75"/>
        <end position="97"/>
    </location>
</feature>
<feature type="compositionally biased region" description="Low complexity" evidence="1">
    <location>
        <begin position="882"/>
        <end position="906"/>
    </location>
</feature>
<feature type="compositionally biased region" description="Pro residues" evidence="1">
    <location>
        <begin position="10"/>
        <end position="25"/>
    </location>
</feature>
<feature type="region of interest" description="Disordered" evidence="1">
    <location>
        <begin position="844"/>
        <end position="1005"/>
    </location>
</feature>
<keyword evidence="3" id="KW-1185">Reference proteome</keyword>
<dbReference type="EMBL" id="JAEHOE010000016">
    <property type="protein sequence ID" value="KAG2496985.1"/>
    <property type="molecule type" value="Genomic_DNA"/>
</dbReference>
<evidence type="ECO:0000313" key="3">
    <source>
        <dbReference type="Proteomes" id="UP000612055"/>
    </source>
</evidence>
<reference evidence="2" key="1">
    <citation type="journal article" date="2020" name="bioRxiv">
        <title>Comparative genomics of Chlamydomonas.</title>
        <authorList>
            <person name="Craig R.J."/>
            <person name="Hasan A.R."/>
            <person name="Ness R.W."/>
            <person name="Keightley P.D."/>
        </authorList>
    </citation>
    <scope>NUCLEOTIDE SEQUENCE</scope>
    <source>
        <strain evidence="2">CCAP 11/70</strain>
    </source>
</reference>
<feature type="region of interest" description="Disordered" evidence="1">
    <location>
        <begin position="1018"/>
        <end position="1040"/>
    </location>
</feature>
<dbReference type="OrthoDB" id="538878at2759"/>